<reference evidence="1 2" key="1">
    <citation type="submission" date="2021-05" db="EMBL/GenBank/DDBJ databases">
        <title>Diversity, taxonomy and evolution of archaeal viruses of the class Caudoviricetes.</title>
        <authorList>
            <person name="Liu Y."/>
            <person name="Demina T.A."/>
            <person name="Roux S."/>
            <person name="Aiewsakun P."/>
            <person name="Kazlauskas D."/>
            <person name="Simmonds P."/>
            <person name="Prangishvili D."/>
            <person name="Oksanen H.M."/>
            <person name="Krupovic M."/>
        </authorList>
    </citation>
    <scope>NUCLEOTIDE SEQUENCE [LARGE SCALE GENOMIC DNA]</scope>
    <source>
        <strain evidence="1">HSTV-4/6</strain>
    </source>
</reference>
<evidence type="ECO:0000313" key="1">
    <source>
        <dbReference type="EMBL" id="UBF20220.1"/>
    </source>
</evidence>
<name>A0AAE8XT63_9CAUD</name>
<dbReference type="Proteomes" id="UP000827392">
    <property type="component" value="Segment"/>
</dbReference>
<gene>
    <name evidence="1" type="ORF">HSTV-4_gp13</name>
</gene>
<proteinExistence type="predicted"/>
<organism evidence="1 2">
    <name type="scientific">Halorubrum sodomense tailed virus 4</name>
    <dbReference type="NCBI Taxonomy" id="2878013"/>
    <lineage>
        <taxon>Viruses</taxon>
        <taxon>Duplodnaviria</taxon>
        <taxon>Heunggongvirae</taxon>
        <taxon>Uroviricota</taxon>
        <taxon>Caudoviricetes</taxon>
        <taxon>Thumleimavirales</taxon>
        <taxon>Hafunaviridae</taxon>
        <taxon>Haloferacalesvirus</taxon>
        <taxon>Haloferacalesvirus samutsakhonense</taxon>
        <taxon>Haloferacalesvirus HSTV4</taxon>
    </lineage>
</organism>
<dbReference type="EMBL" id="MZ334501">
    <property type="protein sequence ID" value="UBF20220.1"/>
    <property type="molecule type" value="Genomic_DNA"/>
</dbReference>
<keyword evidence="2" id="KW-1185">Reference proteome</keyword>
<evidence type="ECO:0000313" key="2">
    <source>
        <dbReference type="Proteomes" id="UP000827392"/>
    </source>
</evidence>
<protein>
    <submittedName>
        <fullName evidence="1">Uncharacterized protein</fullName>
    </submittedName>
</protein>
<accession>A0AAE8XT63</accession>
<sequence length="147" mass="16016">MATDDTTFISEIRAFTGIEASRISSEEMDAVLSDAKRHVQLRASLNDAEVDWYGDPAQEEALNWATKLFLKVAAGELDSQTVQVGAIDHKSLLAKSDNSVTIWYRNMENAIRRITKPGAAFGVSSVARTDREYGSDTEDDSGGGISL</sequence>